<dbReference type="GO" id="GO:0004479">
    <property type="term" value="F:methionyl-tRNA formyltransferase activity"/>
    <property type="evidence" value="ECO:0007669"/>
    <property type="project" value="UniProtKB-UniRule"/>
</dbReference>
<evidence type="ECO:0000256" key="4">
    <source>
        <dbReference type="ARBA" id="ARBA00016014"/>
    </source>
</evidence>
<feature type="domain" description="Formyl transferase N-terminal" evidence="9">
    <location>
        <begin position="1"/>
        <end position="180"/>
    </location>
</feature>
<dbReference type="HAMAP" id="MF_00182">
    <property type="entry name" value="Formyl_trans"/>
    <property type="match status" value="1"/>
</dbReference>
<dbReference type="SUPFAM" id="SSF53328">
    <property type="entry name" value="Formyltransferase"/>
    <property type="match status" value="1"/>
</dbReference>
<keyword evidence="6 8" id="KW-0648">Protein biosynthesis</keyword>
<dbReference type="CDD" id="cd08646">
    <property type="entry name" value="FMT_core_Met-tRNA-FMT_N"/>
    <property type="match status" value="1"/>
</dbReference>
<dbReference type="Pfam" id="PF02911">
    <property type="entry name" value="Formyl_trans_C"/>
    <property type="match status" value="1"/>
</dbReference>
<dbReference type="InterPro" id="IPR005794">
    <property type="entry name" value="Fmt"/>
</dbReference>
<evidence type="ECO:0000259" key="9">
    <source>
        <dbReference type="Pfam" id="PF00551"/>
    </source>
</evidence>
<dbReference type="InterPro" id="IPR036477">
    <property type="entry name" value="Formyl_transf_N_sf"/>
</dbReference>
<evidence type="ECO:0000256" key="5">
    <source>
        <dbReference type="ARBA" id="ARBA00022679"/>
    </source>
</evidence>
<reference evidence="12" key="1">
    <citation type="submission" date="2015-06" db="EMBL/GenBank/DDBJ databases">
        <authorList>
            <person name="Bertelli C."/>
        </authorList>
    </citation>
    <scope>NUCLEOTIDE SEQUENCE [LARGE SCALE GENOMIC DNA]</scope>
    <source>
        <strain evidence="12">CRIB-30</strain>
    </source>
</reference>
<dbReference type="PANTHER" id="PTHR11138:SF5">
    <property type="entry name" value="METHIONYL-TRNA FORMYLTRANSFERASE, MITOCHONDRIAL"/>
    <property type="match status" value="1"/>
</dbReference>
<comment type="catalytic activity">
    <reaction evidence="7 8">
        <text>L-methionyl-tRNA(fMet) + (6R)-10-formyltetrahydrofolate = N-formyl-L-methionyl-tRNA(fMet) + (6S)-5,6,7,8-tetrahydrofolate + H(+)</text>
        <dbReference type="Rhea" id="RHEA:24380"/>
        <dbReference type="Rhea" id="RHEA-COMP:9952"/>
        <dbReference type="Rhea" id="RHEA-COMP:9953"/>
        <dbReference type="ChEBI" id="CHEBI:15378"/>
        <dbReference type="ChEBI" id="CHEBI:57453"/>
        <dbReference type="ChEBI" id="CHEBI:78530"/>
        <dbReference type="ChEBI" id="CHEBI:78844"/>
        <dbReference type="ChEBI" id="CHEBI:195366"/>
        <dbReference type="EC" id="2.1.2.9"/>
    </reaction>
</comment>
<evidence type="ECO:0000313" key="12">
    <source>
        <dbReference type="Proteomes" id="UP000220251"/>
    </source>
</evidence>
<comment type="function">
    <text evidence="1 8">Attaches a formyl group to the free amino group of methionyl-tRNA(fMet). The formyl group appears to play a dual role in the initiator identity of N-formylmethionyl-tRNA by promoting its recognition by IF2 and preventing the misappropriation of this tRNA by the elongation apparatus.</text>
</comment>
<dbReference type="InterPro" id="IPR005793">
    <property type="entry name" value="Formyl_trans_C"/>
</dbReference>
<proteinExistence type="inferred from homology"/>
<dbReference type="InterPro" id="IPR011034">
    <property type="entry name" value="Formyl_transferase-like_C_sf"/>
</dbReference>
<dbReference type="RefSeq" id="WP_098037693.1">
    <property type="nucleotide sequence ID" value="NZ_CWGJ01000006.1"/>
</dbReference>
<dbReference type="GO" id="GO:0005829">
    <property type="term" value="C:cytosol"/>
    <property type="evidence" value="ECO:0007669"/>
    <property type="project" value="TreeGrafter"/>
</dbReference>
<evidence type="ECO:0000313" key="11">
    <source>
        <dbReference type="EMBL" id="CRX37843.1"/>
    </source>
</evidence>
<dbReference type="AlphaFoldDB" id="A0A0H5DPE4"/>
<dbReference type="Gene3D" id="3.10.25.10">
    <property type="entry name" value="Formyl transferase, C-terminal domain"/>
    <property type="match status" value="1"/>
</dbReference>
<accession>A0A0H5DPE4</accession>
<dbReference type="InterPro" id="IPR041711">
    <property type="entry name" value="Met-tRNA-FMT_N"/>
</dbReference>
<keyword evidence="5 8" id="KW-0808">Transferase</keyword>
<gene>
    <name evidence="8 11" type="primary">fmt</name>
    <name evidence="11" type="ORF">ELAC_0488</name>
</gene>
<evidence type="ECO:0000259" key="10">
    <source>
        <dbReference type="Pfam" id="PF02911"/>
    </source>
</evidence>
<dbReference type="EC" id="2.1.2.9" evidence="3 8"/>
<dbReference type="NCBIfam" id="TIGR00460">
    <property type="entry name" value="fmt"/>
    <property type="match status" value="1"/>
</dbReference>
<feature type="binding site" evidence="8">
    <location>
        <begin position="109"/>
        <end position="112"/>
    </location>
    <ligand>
        <name>(6S)-5,6,7,8-tetrahydrofolate</name>
        <dbReference type="ChEBI" id="CHEBI:57453"/>
    </ligand>
</feature>
<organism evidence="11 12">
    <name type="scientific">Estrella lausannensis</name>
    <dbReference type="NCBI Taxonomy" id="483423"/>
    <lineage>
        <taxon>Bacteria</taxon>
        <taxon>Pseudomonadati</taxon>
        <taxon>Chlamydiota</taxon>
        <taxon>Chlamydiia</taxon>
        <taxon>Parachlamydiales</taxon>
        <taxon>Candidatus Criblamydiaceae</taxon>
        <taxon>Estrella</taxon>
    </lineage>
</organism>
<dbReference type="EMBL" id="CWGJ01000006">
    <property type="protein sequence ID" value="CRX37843.1"/>
    <property type="molecule type" value="Genomic_DNA"/>
</dbReference>
<evidence type="ECO:0000256" key="3">
    <source>
        <dbReference type="ARBA" id="ARBA00012261"/>
    </source>
</evidence>
<dbReference type="PANTHER" id="PTHR11138">
    <property type="entry name" value="METHIONYL-TRNA FORMYLTRANSFERASE"/>
    <property type="match status" value="1"/>
</dbReference>
<dbReference type="InterPro" id="IPR002376">
    <property type="entry name" value="Formyl_transf_N"/>
</dbReference>
<evidence type="ECO:0000256" key="7">
    <source>
        <dbReference type="ARBA" id="ARBA00048558"/>
    </source>
</evidence>
<sequence length="314" mass="33997">MRVVFFGTPDIAAFVLRHLQAQGVEVVAVVSKPDKPKGRSMKLQPTPVRVAAEELNLPLLQPEKASDPQFIEALKELKPDLFAVVAYGEIVKQAVLDIPAVAAINMHASLLPEYRGAAPMQRALLDGKEETGVTIMHMVRKMDAGPIIAQEKIPVPSDMNLGQLEKVMGEVGAKLLADVIKQFEMGAPASSEQEESSATLAPKIEGAECRLDFSKSAACLHNLIRALSPEPGAFFFAQIRGEQFVVKVYRSAVIKEEGEPGTVVLPGKGRVLIRCGRNTLEILELQTAGRKRLPAKEWVSGLMGGSFEIISDAL</sequence>
<name>A0A0H5DPE4_9BACT</name>
<dbReference type="Gene3D" id="3.40.50.170">
    <property type="entry name" value="Formyl transferase, N-terminal domain"/>
    <property type="match status" value="1"/>
</dbReference>
<dbReference type="CDD" id="cd08704">
    <property type="entry name" value="Met_tRNA_FMT_C"/>
    <property type="match status" value="1"/>
</dbReference>
<dbReference type="InterPro" id="IPR044135">
    <property type="entry name" value="Met-tRNA-FMT_C"/>
</dbReference>
<evidence type="ECO:0000256" key="2">
    <source>
        <dbReference type="ARBA" id="ARBA00010699"/>
    </source>
</evidence>
<dbReference type="Pfam" id="PF00551">
    <property type="entry name" value="Formyl_trans_N"/>
    <property type="match status" value="1"/>
</dbReference>
<comment type="similarity">
    <text evidence="2 8">Belongs to the Fmt family.</text>
</comment>
<evidence type="ECO:0000256" key="6">
    <source>
        <dbReference type="ARBA" id="ARBA00022917"/>
    </source>
</evidence>
<dbReference type="Proteomes" id="UP000220251">
    <property type="component" value="Unassembled WGS sequence"/>
</dbReference>
<protein>
    <recommendedName>
        <fullName evidence="4 8">Methionyl-tRNA formyltransferase</fullName>
        <ecNumber evidence="3 8">2.1.2.9</ecNumber>
    </recommendedName>
</protein>
<keyword evidence="12" id="KW-1185">Reference proteome</keyword>
<dbReference type="OrthoDB" id="9802815at2"/>
<evidence type="ECO:0000256" key="1">
    <source>
        <dbReference type="ARBA" id="ARBA00002606"/>
    </source>
</evidence>
<evidence type="ECO:0000256" key="8">
    <source>
        <dbReference type="HAMAP-Rule" id="MF_00182"/>
    </source>
</evidence>
<dbReference type="SUPFAM" id="SSF50486">
    <property type="entry name" value="FMT C-terminal domain-like"/>
    <property type="match status" value="1"/>
</dbReference>
<dbReference type="InterPro" id="IPR037022">
    <property type="entry name" value="Formyl_trans_C_sf"/>
</dbReference>
<feature type="domain" description="Formyl transferase C-terminal" evidence="10">
    <location>
        <begin position="203"/>
        <end position="301"/>
    </location>
</feature>